<reference evidence="1 2" key="1">
    <citation type="journal article" date="2023" name="Nucleic Acids Res.">
        <title>The hologenome of Daphnia magna reveals possible DNA methylation and microbiome-mediated evolution of the host genome.</title>
        <authorList>
            <person name="Chaturvedi A."/>
            <person name="Li X."/>
            <person name="Dhandapani V."/>
            <person name="Marshall H."/>
            <person name="Kissane S."/>
            <person name="Cuenca-Cambronero M."/>
            <person name="Asole G."/>
            <person name="Calvet F."/>
            <person name="Ruiz-Romero M."/>
            <person name="Marangio P."/>
            <person name="Guigo R."/>
            <person name="Rago D."/>
            <person name="Mirbahai L."/>
            <person name="Eastwood N."/>
            <person name="Colbourne J.K."/>
            <person name="Zhou J."/>
            <person name="Mallon E."/>
            <person name="Orsini L."/>
        </authorList>
    </citation>
    <scope>NUCLEOTIDE SEQUENCE [LARGE SCALE GENOMIC DNA]</scope>
    <source>
        <strain evidence="1">LRV0_1</strain>
    </source>
</reference>
<dbReference type="Proteomes" id="UP001234178">
    <property type="component" value="Unassembled WGS sequence"/>
</dbReference>
<comment type="caution">
    <text evidence="1">The sequence shown here is derived from an EMBL/GenBank/DDBJ whole genome shotgun (WGS) entry which is preliminary data.</text>
</comment>
<evidence type="ECO:0000313" key="1">
    <source>
        <dbReference type="EMBL" id="KAK4004183.1"/>
    </source>
</evidence>
<sequence length="140" mass="16404">MATIEIDAENFDVFDGLVEKMNIEVRSIDTFVSYSHLRSIIDTFGVINILAHQEILTLNSQVPKQTTLSVHRKCACHLLNLISKVDIIKIQDYFYQQLRHSNQEKLRSLWNKQTSSSLNSDIILRYLDYLFIVKNDTRWN</sequence>
<dbReference type="EMBL" id="JAOYFB010000001">
    <property type="protein sequence ID" value="KAK4004183.1"/>
    <property type="molecule type" value="Genomic_DNA"/>
</dbReference>
<keyword evidence="2" id="KW-1185">Reference proteome</keyword>
<organism evidence="1 2">
    <name type="scientific">Daphnia magna</name>
    <dbReference type="NCBI Taxonomy" id="35525"/>
    <lineage>
        <taxon>Eukaryota</taxon>
        <taxon>Metazoa</taxon>
        <taxon>Ecdysozoa</taxon>
        <taxon>Arthropoda</taxon>
        <taxon>Crustacea</taxon>
        <taxon>Branchiopoda</taxon>
        <taxon>Diplostraca</taxon>
        <taxon>Cladocera</taxon>
        <taxon>Anomopoda</taxon>
        <taxon>Daphniidae</taxon>
        <taxon>Daphnia</taxon>
    </lineage>
</organism>
<evidence type="ECO:0000313" key="2">
    <source>
        <dbReference type="Proteomes" id="UP001234178"/>
    </source>
</evidence>
<name>A0ABQ9YU51_9CRUS</name>
<protein>
    <submittedName>
        <fullName evidence="1">Uncharacterized protein</fullName>
    </submittedName>
</protein>
<gene>
    <name evidence="1" type="ORF">OUZ56_005925</name>
</gene>
<proteinExistence type="predicted"/>
<accession>A0ABQ9YU51</accession>